<dbReference type="SUPFAM" id="SSF53067">
    <property type="entry name" value="Actin-like ATPase domain"/>
    <property type="match status" value="2"/>
</dbReference>
<evidence type="ECO:0000256" key="1">
    <source>
        <dbReference type="ARBA" id="ARBA00049360"/>
    </source>
</evidence>
<evidence type="ECO:0000313" key="4">
    <source>
        <dbReference type="EMBL" id="KAK2197330.1"/>
    </source>
</evidence>
<organism evidence="4 5">
    <name type="scientific">Babesia duncani</name>
    <dbReference type="NCBI Taxonomy" id="323732"/>
    <lineage>
        <taxon>Eukaryota</taxon>
        <taxon>Sar</taxon>
        <taxon>Alveolata</taxon>
        <taxon>Apicomplexa</taxon>
        <taxon>Aconoidasida</taxon>
        <taxon>Piroplasmida</taxon>
        <taxon>Babesiidae</taxon>
        <taxon>Babesia</taxon>
    </lineage>
</organism>
<dbReference type="EMBL" id="JALLKP010000001">
    <property type="protein sequence ID" value="KAK2197330.1"/>
    <property type="molecule type" value="Genomic_DNA"/>
</dbReference>
<proteinExistence type="inferred from homology"/>
<dbReference type="RefSeq" id="XP_067804172.1">
    <property type="nucleotide sequence ID" value="XM_067945381.1"/>
</dbReference>
<dbReference type="InterPro" id="IPR043129">
    <property type="entry name" value="ATPase_NBD"/>
</dbReference>
<dbReference type="SMART" id="SM00268">
    <property type="entry name" value="ACTIN"/>
    <property type="match status" value="1"/>
</dbReference>
<protein>
    <submittedName>
        <fullName evidence="4">Bifunctional ATPase</fullName>
    </submittedName>
</protein>
<comment type="caution">
    <text evidence="4">The sequence shown here is derived from an EMBL/GenBank/DDBJ whole genome shotgun (WGS) entry which is preliminary data.</text>
</comment>
<comment type="similarity">
    <text evidence="2">Belongs to the actin family.</text>
</comment>
<dbReference type="KEGG" id="bdw:94334627"/>
<sequence>MDGSAYAALPRVVLDNGSGVIKLGLASNKKPPLVFPNCVGQPKKKFTGKHSSGSAVDDDVDGDASRDDRGDSFGNLAISEACYSLFEYFCNRPHSNGLLQDPNRQRLIWDRLIGRNPAALPTATNLNLLSINPSCTCICITEPNLCPVQCRQAAAEILFEDYGFSMVGFISAQQASSFLYDNLIDKTGHSTSWIRNIGFHSITRTIVRKASPLNSRCCMVLDVGFGNSHVVPYVNGEPVQVAALRTSLAGSQVNAYMKNVLAQRSINLEFNELVVQHIKEDSCYVSQNFDLELRAAKQLQKLNGSQLHHLYNVHNYSSKNRKWILKHFTSHNPQTPPLLNKNNEHLISQLARGEFESLEGVDLKVDFVMDASQEDSNSNEEFNNSGDEEEEEEEEYENGESQAPLVDISIAETVSKYSDVVQTVDLFAERFTIPEMLFSPQDLNLAECGIVDMVYRIGGSTKFPGFVERFYSTLSSLLPHDWNIGIYTTLDPALATYYGAQMWTMEDSVFLTNAMSRMYKNGVRANMIPHAILLFLWIPFMSSQRSLVAMK</sequence>
<keyword evidence="5" id="KW-1185">Reference proteome</keyword>
<gene>
    <name evidence="4" type="ORF">BdWA1_000329</name>
</gene>
<dbReference type="AlphaFoldDB" id="A0AAD9PLZ9"/>
<feature type="region of interest" description="Disordered" evidence="3">
    <location>
        <begin position="373"/>
        <end position="402"/>
    </location>
</feature>
<reference evidence="4" key="1">
    <citation type="journal article" date="2023" name="Nat. Microbiol.">
        <title>Babesia duncani multi-omics identifies virulence factors and drug targets.</title>
        <authorList>
            <person name="Singh P."/>
            <person name="Lonardi S."/>
            <person name="Liang Q."/>
            <person name="Vydyam P."/>
            <person name="Khabirova E."/>
            <person name="Fang T."/>
            <person name="Gihaz S."/>
            <person name="Thekkiniath J."/>
            <person name="Munshi M."/>
            <person name="Abel S."/>
            <person name="Ciampossin L."/>
            <person name="Batugedara G."/>
            <person name="Gupta M."/>
            <person name="Lu X.M."/>
            <person name="Lenz T."/>
            <person name="Chakravarty S."/>
            <person name="Cornillot E."/>
            <person name="Hu Y."/>
            <person name="Ma W."/>
            <person name="Gonzalez L.M."/>
            <person name="Sanchez S."/>
            <person name="Estrada K."/>
            <person name="Sanchez-Flores A."/>
            <person name="Montero E."/>
            <person name="Harb O.S."/>
            <person name="Le Roch K.G."/>
            <person name="Mamoun C.B."/>
        </authorList>
    </citation>
    <scope>NUCLEOTIDE SEQUENCE</scope>
    <source>
        <strain evidence="4">WA1</strain>
    </source>
</reference>
<dbReference type="GeneID" id="94334627"/>
<accession>A0AAD9PLZ9</accession>
<evidence type="ECO:0000256" key="2">
    <source>
        <dbReference type="RuleBase" id="RU000487"/>
    </source>
</evidence>
<dbReference type="Gene3D" id="3.90.640.10">
    <property type="entry name" value="Actin, Chain A, domain 4"/>
    <property type="match status" value="1"/>
</dbReference>
<dbReference type="Gene3D" id="3.30.420.40">
    <property type="match status" value="2"/>
</dbReference>
<dbReference type="InterPro" id="IPR004000">
    <property type="entry name" value="Actin"/>
</dbReference>
<dbReference type="Proteomes" id="UP001214638">
    <property type="component" value="Unassembled WGS sequence"/>
</dbReference>
<name>A0AAD9PLZ9_9APIC</name>
<dbReference type="Pfam" id="PF00022">
    <property type="entry name" value="Actin"/>
    <property type="match status" value="1"/>
</dbReference>
<feature type="compositionally biased region" description="Low complexity" evidence="3">
    <location>
        <begin position="374"/>
        <end position="385"/>
    </location>
</feature>
<comment type="catalytic activity">
    <reaction evidence="1">
        <text>ATP + H2O = ADP + phosphate + H(+)</text>
        <dbReference type="Rhea" id="RHEA:13065"/>
        <dbReference type="ChEBI" id="CHEBI:15377"/>
        <dbReference type="ChEBI" id="CHEBI:15378"/>
        <dbReference type="ChEBI" id="CHEBI:30616"/>
        <dbReference type="ChEBI" id="CHEBI:43474"/>
        <dbReference type="ChEBI" id="CHEBI:456216"/>
    </reaction>
</comment>
<dbReference type="PANTHER" id="PTHR11937">
    <property type="entry name" value="ACTIN"/>
    <property type="match status" value="1"/>
</dbReference>
<feature type="region of interest" description="Disordered" evidence="3">
    <location>
        <begin position="45"/>
        <end position="66"/>
    </location>
</feature>
<evidence type="ECO:0000313" key="5">
    <source>
        <dbReference type="Proteomes" id="UP001214638"/>
    </source>
</evidence>
<feature type="compositionally biased region" description="Acidic residues" evidence="3">
    <location>
        <begin position="386"/>
        <end position="398"/>
    </location>
</feature>
<evidence type="ECO:0000256" key="3">
    <source>
        <dbReference type="SAM" id="MobiDB-lite"/>
    </source>
</evidence>